<proteinExistence type="predicted"/>
<evidence type="ECO:0000256" key="1">
    <source>
        <dbReference type="ARBA" id="ARBA00023239"/>
    </source>
</evidence>
<dbReference type="STRING" id="574349.SAMN05443545_101238"/>
<accession>A0A1H2R637</accession>
<dbReference type="GO" id="GO:0003839">
    <property type="term" value="F:gamma-glutamylcyclotransferase activity"/>
    <property type="evidence" value="ECO:0007669"/>
    <property type="project" value="InterPro"/>
</dbReference>
<dbReference type="SUPFAM" id="SSF110857">
    <property type="entry name" value="Gamma-glutamyl cyclotransferase-like"/>
    <property type="match status" value="1"/>
</dbReference>
<keyword evidence="1" id="KW-0456">Lyase</keyword>
<dbReference type="Pfam" id="PF06094">
    <property type="entry name" value="GGACT"/>
    <property type="match status" value="1"/>
</dbReference>
<evidence type="ECO:0000313" key="5">
    <source>
        <dbReference type="Proteomes" id="UP000198500"/>
    </source>
</evidence>
<sequence>MTYYFAYGSNMNPDRVQARIGSTKRVLAGVLPDHALSFNKASRIPGIAHANVVHQPGSQVEGALFQLADAAQVELMDPFEGVPHDYQRQRKAILTSLGTIDAWVYIAVPERIRPGLKPAREYLDHLLAGRPFLSDSYHRQLSQVDVVEGLDDAVLTMLGLSRHSPR</sequence>
<dbReference type="InterPro" id="IPR009288">
    <property type="entry name" value="AIG2-like_dom"/>
</dbReference>
<keyword evidence="5" id="KW-1185">Reference proteome</keyword>
<dbReference type="EMBL" id="FNNI01000001">
    <property type="protein sequence ID" value="SDW14923.1"/>
    <property type="molecule type" value="Genomic_DNA"/>
</dbReference>
<reference evidence="4 5" key="1">
    <citation type="submission" date="2016-10" db="EMBL/GenBank/DDBJ databases">
        <authorList>
            <person name="de Groot N.N."/>
        </authorList>
    </citation>
    <scope>NUCLEOTIDE SEQUENCE [LARGE SCALE GENOMIC DNA]</scope>
    <source>
        <strain evidence="4 5">DSM 19219</strain>
    </source>
</reference>
<dbReference type="Gene3D" id="3.10.490.10">
    <property type="entry name" value="Gamma-glutamyl cyclotransferase-like"/>
    <property type="match status" value="1"/>
</dbReference>
<dbReference type="InterPro" id="IPR036568">
    <property type="entry name" value="GGCT-like_sf"/>
</dbReference>
<protein>
    <submittedName>
        <fullName evidence="4">Gamma-glutamyl cyclotransferase, AIG2-like</fullName>
    </submittedName>
</protein>
<name>A0A1H2R637_9GAMM</name>
<dbReference type="PANTHER" id="PTHR12935:SF0">
    <property type="entry name" value="GAMMA-GLUTAMYLCYCLOTRANSFERASE"/>
    <property type="match status" value="1"/>
</dbReference>
<dbReference type="GO" id="GO:0016740">
    <property type="term" value="F:transferase activity"/>
    <property type="evidence" value="ECO:0007669"/>
    <property type="project" value="UniProtKB-KW"/>
</dbReference>
<dbReference type="RefSeq" id="WP_092567661.1">
    <property type="nucleotide sequence ID" value="NZ_BMXH01000001.1"/>
</dbReference>
<dbReference type="Proteomes" id="UP000198500">
    <property type="component" value="Unassembled WGS sequence"/>
</dbReference>
<evidence type="ECO:0000259" key="3">
    <source>
        <dbReference type="Pfam" id="PF06094"/>
    </source>
</evidence>
<dbReference type="PANTHER" id="PTHR12935">
    <property type="entry name" value="GAMMA-GLUTAMYLCYCLOTRANSFERASE"/>
    <property type="match status" value="1"/>
</dbReference>
<feature type="binding site" evidence="2">
    <location>
        <begin position="4"/>
        <end position="9"/>
    </location>
    <ligand>
        <name>substrate</name>
    </ligand>
</feature>
<evidence type="ECO:0000313" key="4">
    <source>
        <dbReference type="EMBL" id="SDW14923.1"/>
    </source>
</evidence>
<gene>
    <name evidence="4" type="ORF">SAMN05443545_101238</name>
</gene>
<feature type="domain" description="Gamma-glutamylcyclotransferase AIG2-like" evidence="3">
    <location>
        <begin position="4"/>
        <end position="109"/>
    </location>
</feature>
<organism evidence="4 5">
    <name type="scientific">Aidingimonas halophila</name>
    <dbReference type="NCBI Taxonomy" id="574349"/>
    <lineage>
        <taxon>Bacteria</taxon>
        <taxon>Pseudomonadati</taxon>
        <taxon>Pseudomonadota</taxon>
        <taxon>Gammaproteobacteria</taxon>
        <taxon>Oceanospirillales</taxon>
        <taxon>Halomonadaceae</taxon>
        <taxon>Aidingimonas</taxon>
    </lineage>
</organism>
<evidence type="ECO:0000256" key="2">
    <source>
        <dbReference type="PIRSR" id="PIRSR617939-2"/>
    </source>
</evidence>
<dbReference type="InterPro" id="IPR013024">
    <property type="entry name" value="GGCT-like"/>
</dbReference>
<keyword evidence="4" id="KW-0808">Transferase</keyword>
<dbReference type="OrthoDB" id="5401862at2"/>
<dbReference type="AlphaFoldDB" id="A0A1H2R637"/>
<dbReference type="InterPro" id="IPR017939">
    <property type="entry name" value="G-Glutamylcylcotransferase"/>
</dbReference>
<dbReference type="CDD" id="cd06661">
    <property type="entry name" value="GGCT_like"/>
    <property type="match status" value="1"/>
</dbReference>